<evidence type="ECO:0000313" key="2">
    <source>
        <dbReference type="Proteomes" id="UP000568877"/>
    </source>
</evidence>
<sequence>MKTYWKLVIPITLIVLVATVLGACVPAPPPAAEPPVEEVAPPAEVPTW</sequence>
<feature type="non-terminal residue" evidence="1">
    <location>
        <position position="48"/>
    </location>
</feature>
<proteinExistence type="predicted"/>
<protein>
    <submittedName>
        <fullName evidence="1">Uncharacterized protein</fullName>
    </submittedName>
</protein>
<organism evidence="1 2">
    <name type="scientific">Candidatus Hakubella thermalkaliphila</name>
    <dbReference type="NCBI Taxonomy" id="2754717"/>
    <lineage>
        <taxon>Bacteria</taxon>
        <taxon>Bacillati</taxon>
        <taxon>Actinomycetota</taxon>
        <taxon>Actinomycetota incertae sedis</taxon>
        <taxon>Candidatus Hakubellales</taxon>
        <taxon>Candidatus Hakubellaceae</taxon>
        <taxon>Candidatus Hakubella</taxon>
    </lineage>
</organism>
<dbReference type="AlphaFoldDB" id="A0A6V8PNV0"/>
<dbReference type="Proteomes" id="UP000568877">
    <property type="component" value="Unassembled WGS sequence"/>
</dbReference>
<dbReference type="EMBL" id="BLSA01000108">
    <property type="protein sequence ID" value="GFP32601.1"/>
    <property type="molecule type" value="Genomic_DNA"/>
</dbReference>
<accession>A0A6V8PNV0</accession>
<gene>
    <name evidence="1" type="ORF">HKBW3S42_00905</name>
</gene>
<dbReference type="PROSITE" id="PS51257">
    <property type="entry name" value="PROKAR_LIPOPROTEIN"/>
    <property type="match status" value="1"/>
</dbReference>
<evidence type="ECO:0000313" key="1">
    <source>
        <dbReference type="EMBL" id="GFP32601.1"/>
    </source>
</evidence>
<name>A0A6V8PNV0_9ACTN</name>
<comment type="caution">
    <text evidence="1">The sequence shown here is derived from an EMBL/GenBank/DDBJ whole genome shotgun (WGS) entry which is preliminary data.</text>
</comment>
<reference evidence="1 2" key="1">
    <citation type="journal article" date="2020" name="Front. Microbiol.">
        <title>Single-cell genomics of novel Actinobacteria with the Wood-Ljungdahl pathway discovered in a serpentinizing system.</title>
        <authorList>
            <person name="Merino N."/>
            <person name="Kawai M."/>
            <person name="Boyd E.S."/>
            <person name="Colman D.R."/>
            <person name="McGlynn S.E."/>
            <person name="Nealson K.H."/>
            <person name="Kurokawa K."/>
            <person name="Hongoh Y."/>
        </authorList>
    </citation>
    <scope>NUCLEOTIDE SEQUENCE [LARGE SCALE GENOMIC DNA]</scope>
    <source>
        <strain evidence="1 2">S42</strain>
    </source>
</reference>